<proteinExistence type="predicted"/>
<name>A0A085LRW4_9BILA</name>
<sequence>MRLRFVTSLPQFNVLGRKTIRDFDIDVRALLKGQPSSVANVYAIRPNNELDLALQKACKELCSNFPDLFKPELGCLKDFELEISFKTDAKPIFCKPRTVPFAILEDLNQAYDAGIKRGVWVPTQFNEYGTPVVPVRKPLSTDRRKATLRVCGDYSVTVNPQLDTHRHPMPLPEDLMRKLSGGYYFTKIDLADAYNQIKLAPESQKRLALSTHRGVLLQTRLPFGISSAPGYFQKIMEQLTSDLRGVAVYLDDILVSGNNAEEHIQNLRALLGNLWKLVAT</sequence>
<gene>
    <name evidence="2" type="ORF">M513_11388</name>
</gene>
<organism evidence="2 3">
    <name type="scientific">Trichuris suis</name>
    <name type="common">pig whipworm</name>
    <dbReference type="NCBI Taxonomy" id="68888"/>
    <lineage>
        <taxon>Eukaryota</taxon>
        <taxon>Metazoa</taxon>
        <taxon>Ecdysozoa</taxon>
        <taxon>Nematoda</taxon>
        <taxon>Enoplea</taxon>
        <taxon>Dorylaimia</taxon>
        <taxon>Trichinellida</taxon>
        <taxon>Trichuridae</taxon>
        <taxon>Trichuris</taxon>
    </lineage>
</organism>
<dbReference type="Proteomes" id="UP000030764">
    <property type="component" value="Unassembled WGS sequence"/>
</dbReference>
<dbReference type="SUPFAM" id="SSF56672">
    <property type="entry name" value="DNA/RNA polymerases"/>
    <property type="match status" value="1"/>
</dbReference>
<dbReference type="Gene3D" id="3.30.70.270">
    <property type="match status" value="1"/>
</dbReference>
<dbReference type="EMBL" id="KL363316">
    <property type="protein sequence ID" value="KFD47710.1"/>
    <property type="molecule type" value="Genomic_DNA"/>
</dbReference>
<reference evidence="2 3" key="1">
    <citation type="journal article" date="2014" name="Nat. Genet.">
        <title>Genome and transcriptome of the porcine whipworm Trichuris suis.</title>
        <authorList>
            <person name="Jex A.R."/>
            <person name="Nejsum P."/>
            <person name="Schwarz E.M."/>
            <person name="Hu L."/>
            <person name="Young N.D."/>
            <person name="Hall R.S."/>
            <person name="Korhonen P.K."/>
            <person name="Liao S."/>
            <person name="Thamsborg S."/>
            <person name="Xia J."/>
            <person name="Xu P."/>
            <person name="Wang S."/>
            <person name="Scheerlinck J.P."/>
            <person name="Hofmann A."/>
            <person name="Sternberg P.W."/>
            <person name="Wang J."/>
            <person name="Gasser R.B."/>
        </authorList>
    </citation>
    <scope>NUCLEOTIDE SEQUENCE [LARGE SCALE GENOMIC DNA]</scope>
    <source>
        <strain evidence="2">DCEP-RM93M</strain>
    </source>
</reference>
<dbReference type="PANTHER" id="PTHR37984">
    <property type="entry name" value="PROTEIN CBG26694"/>
    <property type="match status" value="1"/>
</dbReference>
<dbReference type="CDD" id="cd01647">
    <property type="entry name" value="RT_LTR"/>
    <property type="match status" value="1"/>
</dbReference>
<evidence type="ECO:0000313" key="2">
    <source>
        <dbReference type="EMBL" id="KFD47710.1"/>
    </source>
</evidence>
<feature type="domain" description="Reverse transcriptase" evidence="1">
    <location>
        <begin position="169"/>
        <end position="271"/>
    </location>
</feature>
<protein>
    <recommendedName>
        <fullName evidence="1">Reverse transcriptase domain-containing protein</fullName>
    </recommendedName>
</protein>
<dbReference type="InterPro" id="IPR000477">
    <property type="entry name" value="RT_dom"/>
</dbReference>
<accession>A0A085LRW4</accession>
<evidence type="ECO:0000313" key="3">
    <source>
        <dbReference type="Proteomes" id="UP000030764"/>
    </source>
</evidence>
<dbReference type="PANTHER" id="PTHR37984:SF13">
    <property type="entry name" value="RIBONUCLEASE H"/>
    <property type="match status" value="1"/>
</dbReference>
<dbReference type="InterPro" id="IPR050951">
    <property type="entry name" value="Retrovirus_Pol_polyprotein"/>
</dbReference>
<dbReference type="AlphaFoldDB" id="A0A085LRW4"/>
<dbReference type="Pfam" id="PF00078">
    <property type="entry name" value="RVT_1"/>
    <property type="match status" value="1"/>
</dbReference>
<dbReference type="Gene3D" id="3.10.10.10">
    <property type="entry name" value="HIV Type 1 Reverse Transcriptase, subunit A, domain 1"/>
    <property type="match status" value="1"/>
</dbReference>
<dbReference type="InterPro" id="IPR043128">
    <property type="entry name" value="Rev_trsase/Diguanyl_cyclase"/>
</dbReference>
<keyword evidence="3" id="KW-1185">Reference proteome</keyword>
<evidence type="ECO:0000259" key="1">
    <source>
        <dbReference type="Pfam" id="PF00078"/>
    </source>
</evidence>
<dbReference type="InterPro" id="IPR043502">
    <property type="entry name" value="DNA/RNA_pol_sf"/>
</dbReference>